<dbReference type="InterPro" id="IPR036771">
    <property type="entry name" value="ATPsynth_dsu/esu_N"/>
</dbReference>
<comment type="function">
    <text evidence="7">Produces ATP from ADP in the presence of a proton gradient across the membrane.</text>
</comment>
<evidence type="ECO:0000256" key="5">
    <source>
        <dbReference type="ARBA" id="ARBA00023136"/>
    </source>
</evidence>
<evidence type="ECO:0000256" key="4">
    <source>
        <dbReference type="ARBA" id="ARBA00023065"/>
    </source>
</evidence>
<evidence type="ECO:0000256" key="6">
    <source>
        <dbReference type="ARBA" id="ARBA00023196"/>
    </source>
</evidence>
<gene>
    <name evidence="7" type="primary">atpC</name>
    <name evidence="9" type="ORF">NX772_01955</name>
</gene>
<keyword evidence="10" id="KW-1185">Reference proteome</keyword>
<dbReference type="SUPFAM" id="SSF51344">
    <property type="entry name" value="Epsilon subunit of F1F0-ATP synthase N-terminal domain"/>
    <property type="match status" value="1"/>
</dbReference>
<evidence type="ECO:0000256" key="2">
    <source>
        <dbReference type="ARBA" id="ARBA00005712"/>
    </source>
</evidence>
<dbReference type="EMBL" id="CP103423">
    <property type="protein sequence ID" value="UWD34572.1"/>
    <property type="molecule type" value="Genomic_DNA"/>
</dbReference>
<dbReference type="Gene3D" id="2.60.15.10">
    <property type="entry name" value="F0F1 ATP synthase delta/epsilon subunit, N-terminal"/>
    <property type="match status" value="1"/>
</dbReference>
<keyword evidence="4 7" id="KW-0406">Ion transport</keyword>
<dbReference type="RefSeq" id="WP_051542152.1">
    <property type="nucleotide sequence ID" value="NZ_CP103423.1"/>
</dbReference>
<accession>A0ABY5TV98</accession>
<proteinExistence type="inferred from homology"/>
<keyword evidence="3 7" id="KW-0813">Transport</keyword>
<sequence length="124" mass="14309">MAKKTKLKIITPNGIFLEKEIDIITIKTTEGYKGFQYGIQPIVASLVPSKFNIRIDLKQEELYILSGIIYAEKEFINIITDSISYEKTILEGNSYSKTNNFKTSIENIEKEIKLKKEIEKTRNN</sequence>
<dbReference type="Pfam" id="PF02823">
    <property type="entry name" value="ATP-synt_DE_N"/>
    <property type="match status" value="1"/>
</dbReference>
<evidence type="ECO:0000256" key="1">
    <source>
        <dbReference type="ARBA" id="ARBA00004184"/>
    </source>
</evidence>
<evidence type="ECO:0000256" key="3">
    <source>
        <dbReference type="ARBA" id="ARBA00022448"/>
    </source>
</evidence>
<evidence type="ECO:0000313" key="10">
    <source>
        <dbReference type="Proteomes" id="UP001058364"/>
    </source>
</evidence>
<dbReference type="InterPro" id="IPR020546">
    <property type="entry name" value="ATP_synth_F1_dsu/esu_N"/>
</dbReference>
<dbReference type="HAMAP" id="MF_00530">
    <property type="entry name" value="ATP_synth_epsil_bac"/>
    <property type="match status" value="1"/>
</dbReference>
<evidence type="ECO:0000313" key="9">
    <source>
        <dbReference type="EMBL" id="UWD34572.1"/>
    </source>
</evidence>
<keyword evidence="5 7" id="KW-0472">Membrane</keyword>
<keyword evidence="7" id="KW-1003">Cell membrane</keyword>
<feature type="domain" description="ATP synthase F1 complex delta/epsilon subunit N-terminal" evidence="8">
    <location>
        <begin position="6"/>
        <end position="82"/>
    </location>
</feature>
<comment type="similarity">
    <text evidence="2 7">Belongs to the ATPase epsilon chain family.</text>
</comment>
<evidence type="ECO:0000256" key="7">
    <source>
        <dbReference type="HAMAP-Rule" id="MF_00530"/>
    </source>
</evidence>
<keyword evidence="7" id="KW-0375">Hydrogen ion transport</keyword>
<evidence type="ECO:0000259" key="8">
    <source>
        <dbReference type="Pfam" id="PF02823"/>
    </source>
</evidence>
<keyword evidence="6 7" id="KW-0139">CF(1)</keyword>
<comment type="subunit">
    <text evidence="7">F-type ATPases have 2 components, CF(1) - the catalytic core - and CF(0) - the membrane proton channel. CF(1) has five subunits: alpha(3), beta(3), gamma(1), delta(1), epsilon(1). CF(0) has three main subunits: a, b and c.</text>
</comment>
<comment type="subcellular location">
    <subcellularLocation>
        <location evidence="7">Cell membrane</location>
        <topology evidence="7">Peripheral membrane protein</topology>
    </subcellularLocation>
    <subcellularLocation>
        <location evidence="1">Endomembrane system</location>
        <topology evidence="1">Peripheral membrane protein</topology>
    </subcellularLocation>
</comment>
<reference evidence="9" key="1">
    <citation type="submission" date="2022-08" db="EMBL/GenBank/DDBJ databases">
        <title>Complete genome sequence of Mycoplasma molare type strain H 542.</title>
        <authorList>
            <person name="Spergser J."/>
        </authorList>
    </citation>
    <scope>NUCLEOTIDE SEQUENCE</scope>
    <source>
        <strain evidence="9">H 542</strain>
    </source>
</reference>
<protein>
    <recommendedName>
        <fullName evidence="7">ATP synthase epsilon chain</fullName>
    </recommendedName>
    <alternativeName>
        <fullName evidence="7">ATP synthase F1 sector epsilon subunit</fullName>
    </alternativeName>
    <alternativeName>
        <fullName evidence="7">F-ATPase epsilon subunit</fullName>
    </alternativeName>
</protein>
<organism evidence="9 10">
    <name type="scientific">Mesomycoplasma molare</name>
    <dbReference type="NCBI Taxonomy" id="171288"/>
    <lineage>
        <taxon>Bacteria</taxon>
        <taxon>Bacillati</taxon>
        <taxon>Mycoplasmatota</taxon>
        <taxon>Mycoplasmoidales</taxon>
        <taxon>Metamycoplasmataceae</taxon>
        <taxon>Mesomycoplasma</taxon>
    </lineage>
</organism>
<dbReference type="Proteomes" id="UP001058364">
    <property type="component" value="Chromosome"/>
</dbReference>
<dbReference type="InterPro" id="IPR001469">
    <property type="entry name" value="ATP_synth_F1_dsu/esu"/>
</dbReference>
<keyword evidence="7" id="KW-0066">ATP synthesis</keyword>
<name>A0ABY5TV98_9BACT</name>